<sequence length="831" mass="88376">MNRAATLPELFRAQVARTPDALALRFEEREHSYARLDARTDRLARVLVSHGVGPERIVAVVLPRSDHLVLAVLAVAKAGGAFLPIDSRHPADRVRSIIADARPVLTVTSENIDALMDATADDPLPGTPRVDQLAYAIYTSGTTGGPKGVLTTHAGIEGLTGAQGDAFEVGPGSRVLQFASPSFDALIAELCVTLLRGATLVVAPQRRLEPGAALAELIAAERITHATLPPALLPLQEGRDGLPADLAIIVTGETCPPDVVARWSRDRLMLNAYGPTETTVCATMARLFPGAEISNIGSMVAETAAHVLDGKLRPVPDGEPGDLYLTGPGLARGYLGQPALTSGRYVADPFGAPGSRMYRTGDLACRRADGSLLFLGRADDQIKVRGNRVEPAEVEQVLAEHPDVTQARVVLRRDDGDPRLVAYVVPADVGGIQTPVLRKLVATRLPDYMVPAAFVPVEKLPMTTNGKLDLKALPVPRFVAGTTGTAPRTPQEETLCQLFADLLALPRVGIDDNFFELGGDSLLATRLSARVRATLGLECPVHSIVEAGTPAGVAARLGVDSTEAALAPVLPLRAAGRRPPVFCVHPAGGISWSYAGLLPQVDGRHPVYGLQAHGLTGTEPVVRDLDEMVGNYLAAIREVQPRGPYHLLGWSFGGLVAHALAARIQLDGDRVGLLALLDAYPVVPPDLLRGNDEAALLADLAHFVNLPADTDRPLDRAAVLELARREGSALASLDAATIERVIDVFAANHELTRTYAPRTVRGDLHFFTATRDRRAGLAATDWRAFVEGEVHEHEVDCTHQDMGQVKPMAHIGAVIAAVLPPSKSSAAEPER</sequence>
<dbReference type="PANTHER" id="PTHR45527">
    <property type="entry name" value="NONRIBOSOMAL PEPTIDE SYNTHETASE"/>
    <property type="match status" value="1"/>
</dbReference>
<organism evidence="6 7">
    <name type="scientific">Umezawaea endophytica</name>
    <dbReference type="NCBI Taxonomy" id="1654476"/>
    <lineage>
        <taxon>Bacteria</taxon>
        <taxon>Bacillati</taxon>
        <taxon>Actinomycetota</taxon>
        <taxon>Actinomycetes</taxon>
        <taxon>Pseudonocardiales</taxon>
        <taxon>Pseudonocardiaceae</taxon>
        <taxon>Umezawaea</taxon>
    </lineage>
</organism>
<comment type="similarity">
    <text evidence="2">Belongs to the ATP-dependent AMP-binding enzyme family.</text>
</comment>
<dbReference type="FunFam" id="3.30.300.30:FF:000010">
    <property type="entry name" value="Enterobactin synthetase component F"/>
    <property type="match status" value="1"/>
</dbReference>
<evidence type="ECO:0000259" key="5">
    <source>
        <dbReference type="PROSITE" id="PS50075"/>
    </source>
</evidence>
<dbReference type="GO" id="GO:0031177">
    <property type="term" value="F:phosphopantetheine binding"/>
    <property type="evidence" value="ECO:0007669"/>
    <property type="project" value="InterPro"/>
</dbReference>
<dbReference type="InterPro" id="IPR010071">
    <property type="entry name" value="AA_adenyl_dom"/>
</dbReference>
<dbReference type="InterPro" id="IPR020806">
    <property type="entry name" value="PKS_PP-bd"/>
</dbReference>
<dbReference type="InterPro" id="IPR029058">
    <property type="entry name" value="AB_hydrolase_fold"/>
</dbReference>
<dbReference type="Proteomes" id="UP001141259">
    <property type="component" value="Unassembled WGS sequence"/>
</dbReference>
<dbReference type="Pfam" id="PF13193">
    <property type="entry name" value="AMP-binding_C"/>
    <property type="match status" value="1"/>
</dbReference>
<keyword evidence="7" id="KW-1185">Reference proteome</keyword>
<reference evidence="6" key="1">
    <citation type="submission" date="2022-08" db="EMBL/GenBank/DDBJ databases">
        <authorList>
            <person name="Tistechok S."/>
            <person name="Samborskyy M."/>
            <person name="Roman I."/>
        </authorList>
    </citation>
    <scope>NUCLEOTIDE SEQUENCE</scope>
    <source>
        <strain evidence="6">DSM 103496</strain>
    </source>
</reference>
<dbReference type="Pfam" id="PF00501">
    <property type="entry name" value="AMP-binding"/>
    <property type="match status" value="1"/>
</dbReference>
<dbReference type="Gene3D" id="3.40.50.12780">
    <property type="entry name" value="N-terminal domain of ligase-like"/>
    <property type="match status" value="1"/>
</dbReference>
<dbReference type="GO" id="GO:0044550">
    <property type="term" value="P:secondary metabolite biosynthetic process"/>
    <property type="evidence" value="ECO:0007669"/>
    <property type="project" value="TreeGrafter"/>
</dbReference>
<dbReference type="InterPro" id="IPR025110">
    <property type="entry name" value="AMP-bd_C"/>
</dbReference>
<dbReference type="Gene3D" id="3.40.50.1820">
    <property type="entry name" value="alpha/beta hydrolase"/>
    <property type="match status" value="1"/>
</dbReference>
<evidence type="ECO:0000256" key="3">
    <source>
        <dbReference type="ARBA" id="ARBA00022450"/>
    </source>
</evidence>
<accession>A0A9X2VI09</accession>
<dbReference type="PROSITE" id="PS00012">
    <property type="entry name" value="PHOSPHOPANTETHEINE"/>
    <property type="match status" value="1"/>
</dbReference>
<dbReference type="NCBIfam" id="TIGR01733">
    <property type="entry name" value="AA-adenyl-dom"/>
    <property type="match status" value="1"/>
</dbReference>
<dbReference type="GO" id="GO:0043041">
    <property type="term" value="P:amino acid activation for nonribosomal peptide biosynthetic process"/>
    <property type="evidence" value="ECO:0007669"/>
    <property type="project" value="TreeGrafter"/>
</dbReference>
<dbReference type="PROSITE" id="PS50075">
    <property type="entry name" value="CARRIER"/>
    <property type="match status" value="1"/>
</dbReference>
<dbReference type="InterPro" id="IPR009081">
    <property type="entry name" value="PP-bd_ACP"/>
</dbReference>
<dbReference type="InterPro" id="IPR000873">
    <property type="entry name" value="AMP-dep_synth/lig_dom"/>
</dbReference>
<dbReference type="InterPro" id="IPR042099">
    <property type="entry name" value="ANL_N_sf"/>
</dbReference>
<comment type="cofactor">
    <cofactor evidence="1">
        <name>pantetheine 4'-phosphate</name>
        <dbReference type="ChEBI" id="CHEBI:47942"/>
    </cofactor>
</comment>
<dbReference type="GO" id="GO:0005737">
    <property type="term" value="C:cytoplasm"/>
    <property type="evidence" value="ECO:0007669"/>
    <property type="project" value="TreeGrafter"/>
</dbReference>
<dbReference type="InterPro" id="IPR001031">
    <property type="entry name" value="Thioesterase"/>
</dbReference>
<comment type="caution">
    <text evidence="6">The sequence shown here is derived from an EMBL/GenBank/DDBJ whole genome shotgun (WGS) entry which is preliminary data.</text>
</comment>
<dbReference type="EMBL" id="JANYMP010000003">
    <property type="protein sequence ID" value="MCS7477025.1"/>
    <property type="molecule type" value="Genomic_DNA"/>
</dbReference>
<dbReference type="SUPFAM" id="SSF47336">
    <property type="entry name" value="ACP-like"/>
    <property type="match status" value="1"/>
</dbReference>
<gene>
    <name evidence="6" type="ORF">NZH93_09185</name>
</gene>
<evidence type="ECO:0000256" key="2">
    <source>
        <dbReference type="ARBA" id="ARBA00006432"/>
    </source>
</evidence>
<dbReference type="SUPFAM" id="SSF56801">
    <property type="entry name" value="Acetyl-CoA synthetase-like"/>
    <property type="match status" value="1"/>
</dbReference>
<dbReference type="InterPro" id="IPR006162">
    <property type="entry name" value="Ppantetheine_attach_site"/>
</dbReference>
<keyword evidence="3" id="KW-0596">Phosphopantetheine</keyword>
<keyword evidence="4" id="KW-0597">Phosphoprotein</keyword>
<dbReference type="Pfam" id="PF00550">
    <property type="entry name" value="PP-binding"/>
    <property type="match status" value="1"/>
</dbReference>
<dbReference type="FunFam" id="1.10.1200.10:FF:000005">
    <property type="entry name" value="Nonribosomal peptide synthetase 1"/>
    <property type="match status" value="1"/>
</dbReference>
<dbReference type="Gene3D" id="3.30.300.30">
    <property type="match status" value="1"/>
</dbReference>
<protein>
    <submittedName>
        <fullName evidence="6">Amino acid adenylation domain-containing protein</fullName>
    </submittedName>
</protein>
<dbReference type="RefSeq" id="WP_259622538.1">
    <property type="nucleotide sequence ID" value="NZ_JANYMP010000003.1"/>
</dbReference>
<proteinExistence type="inferred from homology"/>
<feature type="domain" description="Carrier" evidence="5">
    <location>
        <begin position="486"/>
        <end position="561"/>
    </location>
</feature>
<evidence type="ECO:0000256" key="4">
    <source>
        <dbReference type="ARBA" id="ARBA00022553"/>
    </source>
</evidence>
<dbReference type="SUPFAM" id="SSF53474">
    <property type="entry name" value="alpha/beta-Hydrolases"/>
    <property type="match status" value="1"/>
</dbReference>
<dbReference type="Pfam" id="PF00975">
    <property type="entry name" value="Thioesterase"/>
    <property type="match status" value="1"/>
</dbReference>
<dbReference type="AlphaFoldDB" id="A0A9X2VI09"/>
<dbReference type="InterPro" id="IPR036736">
    <property type="entry name" value="ACP-like_sf"/>
</dbReference>
<dbReference type="SMART" id="SM00823">
    <property type="entry name" value="PKS_PP"/>
    <property type="match status" value="1"/>
</dbReference>
<dbReference type="InterPro" id="IPR045851">
    <property type="entry name" value="AMP-bd_C_sf"/>
</dbReference>
<evidence type="ECO:0000256" key="1">
    <source>
        <dbReference type="ARBA" id="ARBA00001957"/>
    </source>
</evidence>
<dbReference type="PANTHER" id="PTHR45527:SF1">
    <property type="entry name" value="FATTY ACID SYNTHASE"/>
    <property type="match status" value="1"/>
</dbReference>
<evidence type="ECO:0000313" key="6">
    <source>
        <dbReference type="EMBL" id="MCS7477025.1"/>
    </source>
</evidence>
<evidence type="ECO:0000313" key="7">
    <source>
        <dbReference type="Proteomes" id="UP001141259"/>
    </source>
</evidence>
<name>A0A9X2VI09_9PSEU</name>